<proteinExistence type="predicted"/>
<dbReference type="EMBL" id="HBUF01079824">
    <property type="protein sequence ID" value="CAG6632437.1"/>
    <property type="molecule type" value="Transcribed_RNA"/>
</dbReference>
<organism evidence="1">
    <name type="scientific">Cacopsylla melanoneura</name>
    <dbReference type="NCBI Taxonomy" id="428564"/>
    <lineage>
        <taxon>Eukaryota</taxon>
        <taxon>Metazoa</taxon>
        <taxon>Ecdysozoa</taxon>
        <taxon>Arthropoda</taxon>
        <taxon>Hexapoda</taxon>
        <taxon>Insecta</taxon>
        <taxon>Pterygota</taxon>
        <taxon>Neoptera</taxon>
        <taxon>Paraneoptera</taxon>
        <taxon>Hemiptera</taxon>
        <taxon>Sternorrhyncha</taxon>
        <taxon>Psylloidea</taxon>
        <taxon>Psyllidae</taxon>
        <taxon>Psyllinae</taxon>
        <taxon>Cacopsylla</taxon>
    </lineage>
</organism>
<sequence>MGHLPVGLTIKPTWKNIWFEGIPEVDISFLCNFMPGPILNIFFHIEMVFTNVKMGHQGCRISPTDLEPFFPHWSIRDIEKHFVSCRNSSVFALGYEAILINISTHGRYLPKFNNLINLL</sequence>
<dbReference type="EMBL" id="HBUF01585570">
    <property type="protein sequence ID" value="CAG6771670.1"/>
    <property type="molecule type" value="Transcribed_RNA"/>
</dbReference>
<name>A0A8D8QJ11_9HEMI</name>
<dbReference type="EMBL" id="HBUF01585572">
    <property type="protein sequence ID" value="CAG6771674.1"/>
    <property type="molecule type" value="Transcribed_RNA"/>
</dbReference>
<reference evidence="1" key="1">
    <citation type="submission" date="2021-05" db="EMBL/GenBank/DDBJ databases">
        <authorList>
            <person name="Alioto T."/>
            <person name="Alioto T."/>
            <person name="Gomez Garrido J."/>
        </authorList>
    </citation>
    <scope>NUCLEOTIDE SEQUENCE</scope>
</reference>
<accession>A0A8D8QJ11</accession>
<evidence type="ECO:0000313" key="1">
    <source>
        <dbReference type="EMBL" id="CAG6632437.1"/>
    </source>
</evidence>
<dbReference type="AlphaFoldDB" id="A0A8D8QJ11"/>
<protein>
    <submittedName>
        <fullName evidence="1">Uncharacterized protein</fullName>
    </submittedName>
</protein>
<dbReference type="EMBL" id="HBUF01234033">
    <property type="protein sequence ID" value="CAG6674507.1"/>
    <property type="molecule type" value="Transcribed_RNA"/>
</dbReference>